<keyword evidence="8" id="KW-1185">Reference proteome</keyword>
<evidence type="ECO:0000256" key="3">
    <source>
        <dbReference type="ARBA" id="ARBA00023125"/>
    </source>
</evidence>
<protein>
    <recommendedName>
        <fullName evidence="9">Zn(2)-C6 fungal-type domain-containing protein</fullName>
    </recommendedName>
</protein>
<proteinExistence type="predicted"/>
<evidence type="ECO:0000313" key="8">
    <source>
        <dbReference type="Proteomes" id="UP000800035"/>
    </source>
</evidence>
<dbReference type="GO" id="GO:0000976">
    <property type="term" value="F:transcription cis-regulatory region binding"/>
    <property type="evidence" value="ECO:0007669"/>
    <property type="project" value="TreeGrafter"/>
</dbReference>
<gene>
    <name evidence="7" type="ORF">CC80DRAFT_548896</name>
</gene>
<dbReference type="Gene3D" id="4.10.240.10">
    <property type="entry name" value="Zn(2)-C6 fungal-type DNA-binding domain"/>
    <property type="match status" value="1"/>
</dbReference>
<evidence type="ECO:0000256" key="1">
    <source>
        <dbReference type="ARBA" id="ARBA00004123"/>
    </source>
</evidence>
<dbReference type="InterPro" id="IPR051089">
    <property type="entry name" value="prtT"/>
</dbReference>
<dbReference type="PANTHER" id="PTHR31845:SF32">
    <property type="entry name" value="MISCELLANEOUS ZN(II)2CYS6 TRANSCRIPTION FACTOR (EUROFUNG)-RELATED"/>
    <property type="match status" value="1"/>
</dbReference>
<evidence type="ECO:0000313" key="7">
    <source>
        <dbReference type="EMBL" id="KAF1955828.1"/>
    </source>
</evidence>
<dbReference type="InterPro" id="IPR036864">
    <property type="entry name" value="Zn2-C6_fun-type_DNA-bd_sf"/>
</dbReference>
<keyword evidence="4" id="KW-0804">Transcription</keyword>
<dbReference type="GO" id="GO:0005634">
    <property type="term" value="C:nucleus"/>
    <property type="evidence" value="ECO:0007669"/>
    <property type="project" value="UniProtKB-SubCell"/>
</dbReference>
<evidence type="ECO:0008006" key="9">
    <source>
        <dbReference type="Google" id="ProtNLM"/>
    </source>
</evidence>
<evidence type="ECO:0000256" key="2">
    <source>
        <dbReference type="ARBA" id="ARBA00023015"/>
    </source>
</evidence>
<accession>A0A6A5TTS5</accession>
<dbReference type="Proteomes" id="UP000800035">
    <property type="component" value="Unassembled WGS sequence"/>
</dbReference>
<keyword evidence="5" id="KW-0539">Nucleus</keyword>
<dbReference type="EMBL" id="ML976993">
    <property type="protein sequence ID" value="KAF1955828.1"/>
    <property type="molecule type" value="Genomic_DNA"/>
</dbReference>
<dbReference type="AlphaFoldDB" id="A0A6A5TTS5"/>
<dbReference type="OrthoDB" id="1600564at2759"/>
<evidence type="ECO:0000256" key="4">
    <source>
        <dbReference type="ARBA" id="ARBA00023163"/>
    </source>
</evidence>
<keyword evidence="2" id="KW-0805">Transcription regulation</keyword>
<sequence length="607" mass="66983">MEPVAATKPSAAYGHSCSNCVKAKCKCVPREAGGSCERCYRIGKDCQPATFVRKRSARRQIASSNRTSKLEDKLDSLVTLLQAQHAAPNPAIATVPSAVPTEPQLNSLPTRPSHGSQQPAIGGSCLKHFGRGPIPTPPTTTSSTSPASDSFQPLPPDPEETFDLFRTRFLPYFPMMHLDKPAEQFQRERPLTFKAISICSDTSWKRQCEAGQLFREEIGKRAIVDAERSLDLILACQVSMVWQFYFTRPKSNIMMCSGICRSIIADMRLIQPVQSTIPLCPKMPAMYDLPEVGETRTDEERRVLLTNYSLSAMIFMSLKLEPCRWARQFEEHCEKLASNHSIPGDQVLVAITRIFRISNQASQTLQSVAETPAHGAHIFFQIRSLNQMLEQIQMGLTPEVLRNKLVLCYLHCTTIIIHEIAIFSPPEPVSDPALDFQRISALTACLHACKATLEAFTGLKMINTNMATVFAWTHAMQVLFRLSVLELPGWDRQMVRATADVLVYLSKAADMVEAGHEDIKKMSGGGENMLTGTSGAVRSTLGIWREHLVKYGVVGAETDVAGGGGEALGTETVGLDGLEGFDLMDTSWLTFPDEVWLSNVFGSDGRV</sequence>
<reference evidence="7" key="1">
    <citation type="journal article" date="2020" name="Stud. Mycol.">
        <title>101 Dothideomycetes genomes: a test case for predicting lifestyles and emergence of pathogens.</title>
        <authorList>
            <person name="Haridas S."/>
            <person name="Albert R."/>
            <person name="Binder M."/>
            <person name="Bloem J."/>
            <person name="Labutti K."/>
            <person name="Salamov A."/>
            <person name="Andreopoulos B."/>
            <person name="Baker S."/>
            <person name="Barry K."/>
            <person name="Bills G."/>
            <person name="Bluhm B."/>
            <person name="Cannon C."/>
            <person name="Castanera R."/>
            <person name="Culley D."/>
            <person name="Daum C."/>
            <person name="Ezra D."/>
            <person name="Gonzalez J."/>
            <person name="Henrissat B."/>
            <person name="Kuo A."/>
            <person name="Liang C."/>
            <person name="Lipzen A."/>
            <person name="Lutzoni F."/>
            <person name="Magnuson J."/>
            <person name="Mondo S."/>
            <person name="Nolan M."/>
            <person name="Ohm R."/>
            <person name="Pangilinan J."/>
            <person name="Park H.-J."/>
            <person name="Ramirez L."/>
            <person name="Alfaro M."/>
            <person name="Sun H."/>
            <person name="Tritt A."/>
            <person name="Yoshinaga Y."/>
            <person name="Zwiers L.-H."/>
            <person name="Turgeon B."/>
            <person name="Goodwin S."/>
            <person name="Spatafora J."/>
            <person name="Crous P."/>
            <person name="Grigoriev I."/>
        </authorList>
    </citation>
    <scope>NUCLEOTIDE SEQUENCE</scope>
    <source>
        <strain evidence="7">CBS 675.92</strain>
    </source>
</reference>
<comment type="subcellular location">
    <subcellularLocation>
        <location evidence="1">Nucleus</location>
    </subcellularLocation>
</comment>
<keyword evidence="3" id="KW-0238">DNA-binding</keyword>
<evidence type="ECO:0000256" key="5">
    <source>
        <dbReference type="ARBA" id="ARBA00023242"/>
    </source>
</evidence>
<feature type="compositionally biased region" description="Low complexity" evidence="6">
    <location>
        <begin position="139"/>
        <end position="150"/>
    </location>
</feature>
<organism evidence="7 8">
    <name type="scientific">Byssothecium circinans</name>
    <dbReference type="NCBI Taxonomy" id="147558"/>
    <lineage>
        <taxon>Eukaryota</taxon>
        <taxon>Fungi</taxon>
        <taxon>Dikarya</taxon>
        <taxon>Ascomycota</taxon>
        <taxon>Pezizomycotina</taxon>
        <taxon>Dothideomycetes</taxon>
        <taxon>Pleosporomycetidae</taxon>
        <taxon>Pleosporales</taxon>
        <taxon>Massarineae</taxon>
        <taxon>Massarinaceae</taxon>
        <taxon>Byssothecium</taxon>
    </lineage>
</organism>
<feature type="region of interest" description="Disordered" evidence="6">
    <location>
        <begin position="95"/>
        <end position="157"/>
    </location>
</feature>
<feature type="compositionally biased region" description="Polar residues" evidence="6">
    <location>
        <begin position="103"/>
        <end position="119"/>
    </location>
</feature>
<dbReference type="GO" id="GO:0008270">
    <property type="term" value="F:zinc ion binding"/>
    <property type="evidence" value="ECO:0007669"/>
    <property type="project" value="InterPro"/>
</dbReference>
<dbReference type="PANTHER" id="PTHR31845">
    <property type="entry name" value="FINGER DOMAIN PROTEIN, PUTATIVE-RELATED"/>
    <property type="match status" value="1"/>
</dbReference>
<name>A0A6A5TTS5_9PLEO</name>
<evidence type="ECO:0000256" key="6">
    <source>
        <dbReference type="SAM" id="MobiDB-lite"/>
    </source>
</evidence>
<dbReference type="GO" id="GO:0000981">
    <property type="term" value="F:DNA-binding transcription factor activity, RNA polymerase II-specific"/>
    <property type="evidence" value="ECO:0007669"/>
    <property type="project" value="InterPro"/>
</dbReference>